<feature type="compositionally biased region" description="Acidic residues" evidence="1">
    <location>
        <begin position="69"/>
        <end position="78"/>
    </location>
</feature>
<dbReference type="InterPro" id="IPR014991">
    <property type="entry name" value="DUF1840"/>
</dbReference>
<dbReference type="Pfam" id="PF08895">
    <property type="entry name" value="DUF1840"/>
    <property type="match status" value="1"/>
</dbReference>
<evidence type="ECO:0000256" key="1">
    <source>
        <dbReference type="SAM" id="MobiDB-lite"/>
    </source>
</evidence>
<protein>
    <submittedName>
        <fullName evidence="2">DUF1840 domain-containing protein</fullName>
    </submittedName>
</protein>
<comment type="caution">
    <text evidence="2">The sequence shown here is derived from an EMBL/GenBank/DDBJ whole genome shotgun (WGS) entry which is preliminary data.</text>
</comment>
<gene>
    <name evidence="2" type="ORF">F9B74_04170</name>
</gene>
<accession>A0A6L9Y5A3</accession>
<dbReference type="EMBL" id="JAAGYR010000006">
    <property type="protein sequence ID" value="NEN75523.1"/>
    <property type="molecule type" value="Genomic_DNA"/>
</dbReference>
<dbReference type="AlphaFoldDB" id="A0A6L9Y5A3"/>
<organism evidence="2 3">
    <name type="scientific">Pelistega ratti</name>
    <dbReference type="NCBI Taxonomy" id="2652177"/>
    <lineage>
        <taxon>Bacteria</taxon>
        <taxon>Pseudomonadati</taxon>
        <taxon>Pseudomonadota</taxon>
        <taxon>Betaproteobacteria</taxon>
        <taxon>Burkholderiales</taxon>
        <taxon>Alcaligenaceae</taxon>
        <taxon>Pelistega</taxon>
    </lineage>
</organism>
<reference evidence="2 3" key="1">
    <citation type="submission" date="2020-02" db="EMBL/GenBank/DDBJ databases">
        <title>Pelistega sp. NLN82 were isolated from wild rodents of the Hainan Island.</title>
        <authorList>
            <person name="Niu N."/>
            <person name="Zhou J."/>
        </authorList>
    </citation>
    <scope>NUCLEOTIDE SEQUENCE [LARGE SCALE GENOMIC DNA]</scope>
    <source>
        <strain evidence="2 3">NLN82</strain>
    </source>
</reference>
<dbReference type="Proteomes" id="UP000477651">
    <property type="component" value="Unassembled WGS sequence"/>
</dbReference>
<feature type="region of interest" description="Disordered" evidence="1">
    <location>
        <begin position="54"/>
        <end position="84"/>
    </location>
</feature>
<sequence>MLIIFSSQSSGDILMLDKHALPLLQAMGRDYETMPAEGVITHNQLASSIAALERAIAHDKEENPQEGYKEEDEREEKEEEKPHPVLENVNLARRAFPLLEMMKEALKQEKDEVVWHQQNAW</sequence>
<proteinExistence type="predicted"/>
<name>A0A6L9Y5A3_9BURK</name>
<keyword evidence="3" id="KW-1185">Reference proteome</keyword>
<dbReference type="RefSeq" id="WP_159991507.1">
    <property type="nucleotide sequence ID" value="NZ_CP047165.1"/>
</dbReference>
<evidence type="ECO:0000313" key="3">
    <source>
        <dbReference type="Proteomes" id="UP000477651"/>
    </source>
</evidence>
<evidence type="ECO:0000313" key="2">
    <source>
        <dbReference type="EMBL" id="NEN75523.1"/>
    </source>
</evidence>